<reference evidence="1 2" key="1">
    <citation type="journal article" date="2018" name="Genome Biol. Evol.">
        <title>Multiple Roots of Fruiting Body Formation in Amoebozoa.</title>
        <authorList>
            <person name="Hillmann F."/>
            <person name="Forbes G."/>
            <person name="Novohradska S."/>
            <person name="Ferling I."/>
            <person name="Riege K."/>
            <person name="Groth M."/>
            <person name="Westermann M."/>
            <person name="Marz M."/>
            <person name="Spaller T."/>
            <person name="Winckler T."/>
            <person name="Schaap P."/>
            <person name="Glockner G."/>
        </authorList>
    </citation>
    <scope>NUCLEOTIDE SEQUENCE [LARGE SCALE GENOMIC DNA]</scope>
    <source>
        <strain evidence="1 2">Jena</strain>
    </source>
</reference>
<organism evidence="1 2">
    <name type="scientific">Planoprotostelium fungivorum</name>
    <dbReference type="NCBI Taxonomy" id="1890364"/>
    <lineage>
        <taxon>Eukaryota</taxon>
        <taxon>Amoebozoa</taxon>
        <taxon>Evosea</taxon>
        <taxon>Variosea</taxon>
        <taxon>Cavosteliida</taxon>
        <taxon>Cavosteliaceae</taxon>
        <taxon>Planoprotostelium</taxon>
    </lineage>
</organism>
<gene>
    <name evidence="1" type="ORF">PROFUN_17123</name>
</gene>
<proteinExistence type="predicted"/>
<feature type="non-terminal residue" evidence="1">
    <location>
        <position position="1"/>
    </location>
</feature>
<dbReference type="AlphaFoldDB" id="A0A2P6MMI6"/>
<dbReference type="InParanoid" id="A0A2P6MMI6"/>
<evidence type="ECO:0000313" key="1">
    <source>
        <dbReference type="EMBL" id="PRP72910.1"/>
    </source>
</evidence>
<protein>
    <submittedName>
        <fullName evidence="1">Uncharacterized protein</fullName>
    </submittedName>
</protein>
<dbReference type="Proteomes" id="UP000241769">
    <property type="component" value="Unassembled WGS sequence"/>
</dbReference>
<accession>A0A2P6MMI6</accession>
<sequence length="53" mass="5710">SKLQTCTVTTAPLLISLPVKHIPHTPSRPEPSRPASTLAWPSAVLLRNLELLG</sequence>
<evidence type="ECO:0000313" key="2">
    <source>
        <dbReference type="Proteomes" id="UP000241769"/>
    </source>
</evidence>
<keyword evidence="2" id="KW-1185">Reference proteome</keyword>
<comment type="caution">
    <text evidence="1">The sequence shown here is derived from an EMBL/GenBank/DDBJ whole genome shotgun (WGS) entry which is preliminary data.</text>
</comment>
<dbReference type="EMBL" id="MDYQ01000753">
    <property type="protein sequence ID" value="PRP72910.1"/>
    <property type="molecule type" value="Genomic_DNA"/>
</dbReference>
<name>A0A2P6MMI6_9EUKA</name>